<dbReference type="AlphaFoldDB" id="A0A8D4LK19"/>
<dbReference type="Gene3D" id="3.90.1700.10">
    <property type="entry name" value="v583 domain like"/>
    <property type="match status" value="1"/>
</dbReference>
<dbReference type="Proteomes" id="UP000955338">
    <property type="component" value="Chromosome"/>
</dbReference>
<dbReference type="Gene3D" id="3.90.1710.10">
    <property type="entry name" value="Enterococcus faecalis V583 domain"/>
    <property type="match status" value="1"/>
</dbReference>
<proteinExistence type="predicted"/>
<sequence>MLKANKEAITRMAQADPILVNIKQAKDVLKGFSKNIFLHAGPPIEFEKMCPPMKGAVYCALINEGFAKDIEEAKEIAVSGQIIYKPCHEFGVVGPMTGLTTWSMPLWVIEDKNTQQQAYVNVSEGQGVGLRFGEYSQKTLQRLNWIKDVFMPIFQKILQQDGPVDLAPIMAQGLAMGDELHMRNIATTSLILKHFSHAIGKYAGEHTADILRFISIGNDQFFLNLAMGANKLIADMADGIRGSTIVTAIARNGVEVGIRISGLKGRWFTAPAPMIEGLYFPGYTEKDANPDLGDSAIMEVGGFGGCAMIASPAIIKFLGHDTVDIAHTTTNNMYKIAASTNPKYQIPIYDFKGIPLGLDAIKIVETGITPVLNTAIASNKAGAGMVGAGMSTVPLKPFEDALYALADELGI</sequence>
<name>A0A8D4LK19_9PAST</name>
<evidence type="ECO:0000313" key="2">
    <source>
        <dbReference type="Proteomes" id="UP000955338"/>
    </source>
</evidence>
<protein>
    <submittedName>
        <fullName evidence="1">Uncharacterized protein</fullName>
    </submittedName>
</protein>
<gene>
    <name evidence="1" type="ORF">CEP48_04295</name>
</gene>
<dbReference type="RefSeq" id="WP_261920784.1">
    <property type="nucleotide sequence ID" value="NZ_CP022010.1"/>
</dbReference>
<evidence type="ECO:0000313" key="1">
    <source>
        <dbReference type="EMBL" id="QDJ14693.1"/>
    </source>
</evidence>
<dbReference type="InterPro" id="IPR024033">
    <property type="entry name" value="OXTCase_su_AllG_h-dom"/>
</dbReference>
<dbReference type="EMBL" id="CP022011">
    <property type="protein sequence ID" value="QDJ14693.1"/>
    <property type="molecule type" value="Genomic_DNA"/>
</dbReference>
<reference evidence="1" key="1">
    <citation type="submission" date="2017-06" db="EMBL/GenBank/DDBJ databases">
        <title>Genome sequencing of pathogenic and non-pathogenic strains within Bisgaard taxon 40.</title>
        <authorList>
            <person name="Ladner J.T."/>
            <person name="Lovett S.P."/>
            <person name="Koroleva G."/>
            <person name="Lorch J.M."/>
        </authorList>
    </citation>
    <scope>NUCLEOTIDE SEQUENCE</scope>
    <source>
        <strain evidence="1">27576-1-I1</strain>
    </source>
</reference>
<dbReference type="Gene3D" id="1.10.10.660">
    <property type="entry name" value="conserved protein of unknown function from Enterococcus faecalis V583"/>
    <property type="match status" value="1"/>
</dbReference>
<dbReference type="InterPro" id="IPR009499">
    <property type="entry name" value="AllG-like"/>
</dbReference>
<keyword evidence="2" id="KW-1185">Reference proteome</keyword>
<accession>A0A8D4LK19</accession>
<organism evidence="1 2">
    <name type="scientific">Mergibacter septicus</name>
    <dbReference type="NCBI Taxonomy" id="221402"/>
    <lineage>
        <taxon>Bacteria</taxon>
        <taxon>Pseudomonadati</taxon>
        <taxon>Pseudomonadota</taxon>
        <taxon>Gammaproteobacteria</taxon>
        <taxon>Pasteurellales</taxon>
        <taxon>Pasteurellaceae</taxon>
        <taxon>Mergibacter</taxon>
    </lineage>
</organism>
<dbReference type="Pfam" id="PF06545">
    <property type="entry name" value="AllG"/>
    <property type="match status" value="1"/>
</dbReference>